<reference evidence="3" key="2">
    <citation type="journal article" date="2010" name="Stand. Genomic Sci.">
        <title>Complete genome sequence of Thermosphaera aggregans type strain (M11TLT).</title>
        <authorList>
            <person name="Spring S."/>
            <person name="Rachel R."/>
            <person name="Lapidus A."/>
            <person name="Davenport K."/>
            <person name="Tice H."/>
            <person name="Copeland A."/>
            <person name="Cheng J.-F."/>
            <person name="Lucas S."/>
            <person name="Chen F."/>
            <person name="Nolan M."/>
            <person name="Bruce D."/>
            <person name="Goodwin L."/>
            <person name="Pitluck S."/>
            <person name="Ivanova N."/>
            <person name="Mavromatis K."/>
            <person name="Ovchinnikova G."/>
            <person name="Pati A."/>
            <person name="Chen A."/>
            <person name="Palaniappan K."/>
            <person name="Land M."/>
            <person name="Hauser L."/>
            <person name="Chang Y.-J."/>
            <person name="Jeffries C.C."/>
            <person name="Brettin T."/>
            <person name="Detter J.C."/>
            <person name="Tapia R."/>
            <person name="Han C."/>
            <person name="Heimerl T."/>
            <person name="Weikl F."/>
            <person name="Brambilla E."/>
            <person name="Goker M."/>
            <person name="Bristow J."/>
            <person name="Eisen J.A."/>
            <person name="Markowitz V."/>
            <person name="Hugenholtz P."/>
            <person name="Kyrpides N.C."/>
            <person name="Klenk H.-P."/>
        </authorList>
    </citation>
    <scope>NUCLEOTIDE SEQUENCE [LARGE SCALE GENOMIC DNA]</scope>
    <source>
        <strain evidence="3">DSM 11486 / M11TL</strain>
    </source>
</reference>
<evidence type="ECO:0000313" key="3">
    <source>
        <dbReference type="Proteomes" id="UP000002376"/>
    </source>
</evidence>
<keyword evidence="2" id="KW-0966">Cell projection</keyword>
<proteinExistence type="predicted"/>
<dbReference type="GO" id="GO:0005198">
    <property type="term" value="F:structural molecule activity"/>
    <property type="evidence" value="ECO:0007669"/>
    <property type="project" value="InterPro"/>
</dbReference>
<keyword evidence="1" id="KW-1133">Transmembrane helix</keyword>
<dbReference type="Proteomes" id="UP000002376">
    <property type="component" value="Chromosome"/>
</dbReference>
<dbReference type="EMBL" id="CP001939">
    <property type="protein sequence ID" value="ADG91472.1"/>
    <property type="molecule type" value="Genomic_DNA"/>
</dbReference>
<organism evidence="2 3">
    <name type="scientific">Thermosphaera aggregans (strain DSM 11486 / M11TL)</name>
    <dbReference type="NCBI Taxonomy" id="633148"/>
    <lineage>
        <taxon>Archaea</taxon>
        <taxon>Thermoproteota</taxon>
        <taxon>Thermoprotei</taxon>
        <taxon>Desulfurococcales</taxon>
        <taxon>Desulfurococcaceae</taxon>
        <taxon>Thermosphaera</taxon>
    </lineage>
</organism>
<keyword evidence="3" id="KW-1185">Reference proteome</keyword>
<dbReference type="KEGG" id="tag:Tagg_1206"/>
<gene>
    <name evidence="2" type="ordered locus">Tagg_1206</name>
</gene>
<keyword evidence="1" id="KW-0812">Transmembrane</keyword>
<reference evidence="2 3" key="1">
    <citation type="journal article" date="2010" name="Stand. Genomic Sci.">
        <title>Complete genome sequence of Thermosphaera aggregans type strain (M11TL).</title>
        <authorList>
            <person name="Spring S."/>
            <person name="Rachel R."/>
            <person name="Lapidus A."/>
            <person name="Davenport K."/>
            <person name="Tice H."/>
            <person name="Copeland A."/>
            <person name="Cheng J.F."/>
            <person name="Lucas S."/>
            <person name="Chen F."/>
            <person name="Nolan M."/>
            <person name="Bruce D."/>
            <person name="Goodwin L."/>
            <person name="Pitluck S."/>
            <person name="Ivanova N."/>
            <person name="Mavromatis K."/>
            <person name="Ovchinnikova G."/>
            <person name="Pati A."/>
            <person name="Chen A."/>
            <person name="Palaniappan K."/>
            <person name="Land M."/>
            <person name="Hauser L."/>
            <person name="Chang Y.J."/>
            <person name="Jeffries C.C."/>
            <person name="Brettin T."/>
            <person name="Detter J.C."/>
            <person name="Tapia R."/>
            <person name="Han C."/>
            <person name="Heimerl T."/>
            <person name="Weikl F."/>
            <person name="Brambilla E."/>
            <person name="Goker M."/>
            <person name="Bristow J."/>
            <person name="Eisen J.A."/>
            <person name="Markowitz V."/>
            <person name="Hugenholtz P."/>
            <person name="Kyrpides N.C."/>
            <person name="Klenk H.P."/>
        </authorList>
    </citation>
    <scope>NUCLEOTIDE SEQUENCE [LARGE SCALE GENOMIC DNA]</scope>
    <source>
        <strain evidence="3">DSM 11486 / M11TL</strain>
    </source>
</reference>
<accession>D5U2X2</accession>
<keyword evidence="2" id="KW-0969">Cilium</keyword>
<sequence>MGESTTITHAILTIVAVLMASLFAAVVIGQLNTVLNVISTSIKSKSDSYRLSITIIHASIDRQANTLYLYAKNTGDVVYSDLSNIDFIVTDYAGKTFFFSTRTGAVHVEEYGSINGVFEKGETVLFQITLSGSYTPPLEVKMVLSNGYSTVYTVG</sequence>
<reference key="3">
    <citation type="submission" date="2010-02" db="EMBL/GenBank/DDBJ databases">
        <title>Complete genome sequence of Thermosphaera aggregans type strain (M11TL).</title>
        <authorList>
            <consortium name="US DOE Joint Genome Institute (JGI-PGF)"/>
            <person name="Spring S."/>
            <person name="Lapidus A."/>
            <person name="Munk C."/>
            <person name="Schroeder M."/>
            <person name="Glavina Del Rio T."/>
            <person name="Tice H."/>
            <person name="Copeland A."/>
            <person name="Cheng J.-F."/>
            <person name="Lucas S."/>
            <person name="Chen F."/>
            <person name="Nolan M."/>
            <person name="Bruce D."/>
            <person name="Goodwin L."/>
            <person name="Pitluck S."/>
            <person name="Ivanova N."/>
            <person name="Mavromatis K."/>
            <person name="Ovchinnikova G."/>
            <person name="Pati A."/>
            <person name="Chen A."/>
            <person name="Palaniappan K."/>
            <person name="Land M."/>
            <person name="Hauser L."/>
            <person name="Chang Y.-J."/>
            <person name="Jeffries C.C."/>
            <person name="Brettin T."/>
            <person name="Detter J.C."/>
            <person name="Tapia R."/>
            <person name="Han C."/>
            <person name="Chain P."/>
            <person name="Heimerl T."/>
            <person name="Weik F."/>
            <person name="Goker M."/>
            <person name="Rachel R."/>
            <person name="Bristow J."/>
            <person name="Eisen J.A."/>
            <person name="Markowitz V."/>
            <person name="Hugenholtz P."/>
            <person name="Kyrpides N.C."/>
            <person name="Klenk H.-P."/>
        </authorList>
    </citation>
    <scope>NUCLEOTIDE SEQUENCE</scope>
    <source>
        <strain>DSM 11486</strain>
    </source>
</reference>
<keyword evidence="2" id="KW-0282">Flagellum</keyword>
<evidence type="ECO:0000256" key="1">
    <source>
        <dbReference type="SAM" id="Phobius"/>
    </source>
</evidence>
<dbReference type="GeneID" id="9166246"/>
<dbReference type="Pfam" id="PF01917">
    <property type="entry name" value="Flagellin_arch-type"/>
    <property type="match status" value="1"/>
</dbReference>
<keyword evidence="1" id="KW-0472">Membrane</keyword>
<dbReference type="AlphaFoldDB" id="D5U2X2"/>
<dbReference type="GO" id="GO:0097588">
    <property type="term" value="P:archaeal or bacterial-type flagellum-dependent cell motility"/>
    <property type="evidence" value="ECO:0007669"/>
    <property type="project" value="InterPro"/>
</dbReference>
<protein>
    <submittedName>
        <fullName evidence="2">Flagellin</fullName>
    </submittedName>
</protein>
<dbReference type="STRING" id="633148.Tagg_1206"/>
<dbReference type="HOGENOM" id="CLU_1691621_0_0_2"/>
<dbReference type="OrthoDB" id="18425at2157"/>
<dbReference type="RefSeq" id="WP_013130065.1">
    <property type="nucleotide sequence ID" value="NC_014160.1"/>
</dbReference>
<dbReference type="InterPro" id="IPR002774">
    <property type="entry name" value="Flagellin_arc-type"/>
</dbReference>
<name>D5U2X2_THEAM</name>
<feature type="transmembrane region" description="Helical" evidence="1">
    <location>
        <begin position="6"/>
        <end position="28"/>
    </location>
</feature>
<dbReference type="eggNOG" id="arCOG01822">
    <property type="taxonomic scope" value="Archaea"/>
</dbReference>
<evidence type="ECO:0000313" key="2">
    <source>
        <dbReference type="EMBL" id="ADG91472.1"/>
    </source>
</evidence>